<dbReference type="InterPro" id="IPR032675">
    <property type="entry name" value="LRR_dom_sf"/>
</dbReference>
<dbReference type="InterPro" id="IPR003591">
    <property type="entry name" value="Leu-rich_rpt_typical-subtyp"/>
</dbReference>
<dbReference type="SMART" id="SM01052">
    <property type="entry name" value="CAP_GLY"/>
    <property type="match status" value="1"/>
</dbReference>
<evidence type="ECO:0000313" key="9">
    <source>
        <dbReference type="EMBL" id="KAH9323023.1"/>
    </source>
</evidence>
<dbReference type="InterPro" id="IPR029071">
    <property type="entry name" value="Ubiquitin-like_domsf"/>
</dbReference>
<comment type="caution">
    <text evidence="9">The sequence shown here is derived from an EMBL/GenBank/DDBJ whole genome shotgun (WGS) entry which is preliminary data.</text>
</comment>
<keyword evidence="4" id="KW-0433">Leucine-rich repeat</keyword>
<proteinExistence type="inferred from homology"/>
<dbReference type="PANTHER" id="PTHR22710:SF2">
    <property type="entry name" value="X-RAY RADIATION RESISTANCE-ASSOCIATED PROTEIN 1"/>
    <property type="match status" value="1"/>
</dbReference>
<comment type="subunit">
    <text evidence="7">Supercomplex made of cofactors A to E. Cofactors A and D function by capturing and stabilizing tubulin in a quasi-native conformation. Cofactor E binds to the cofactor D-tubulin complex; interaction with cofactor C then causes the release of tubulin polypeptides that are committed to the native state.</text>
</comment>
<evidence type="ECO:0000256" key="5">
    <source>
        <dbReference type="ARBA" id="ARBA00022737"/>
    </source>
</evidence>
<dbReference type="PROSITE" id="PS51450">
    <property type="entry name" value="LRR"/>
    <property type="match status" value="2"/>
</dbReference>
<dbReference type="PROSITE" id="PS50245">
    <property type="entry name" value="CAP_GLY_2"/>
    <property type="match status" value="1"/>
</dbReference>
<evidence type="ECO:0000259" key="8">
    <source>
        <dbReference type="PROSITE" id="PS50245"/>
    </source>
</evidence>
<dbReference type="SMART" id="SM00369">
    <property type="entry name" value="LRR_TYP"/>
    <property type="match status" value="4"/>
</dbReference>
<reference evidence="9 10" key="1">
    <citation type="journal article" date="2021" name="Nat. Plants">
        <title>The Taxus genome provides insights into paclitaxel biosynthesis.</title>
        <authorList>
            <person name="Xiong X."/>
            <person name="Gou J."/>
            <person name="Liao Q."/>
            <person name="Li Y."/>
            <person name="Zhou Q."/>
            <person name="Bi G."/>
            <person name="Li C."/>
            <person name="Du R."/>
            <person name="Wang X."/>
            <person name="Sun T."/>
            <person name="Guo L."/>
            <person name="Liang H."/>
            <person name="Lu P."/>
            <person name="Wu Y."/>
            <person name="Zhang Z."/>
            <person name="Ro D.K."/>
            <person name="Shang Y."/>
            <person name="Huang S."/>
            <person name="Yan J."/>
        </authorList>
    </citation>
    <scope>NUCLEOTIDE SEQUENCE [LARGE SCALE GENOMIC DNA]</scope>
    <source>
        <strain evidence="9">Ta-2019</strain>
    </source>
</reference>
<comment type="subcellular location">
    <subcellularLocation>
        <location evidence="1">Cytoplasm</location>
    </subcellularLocation>
</comment>
<dbReference type="GO" id="GO:0005737">
    <property type="term" value="C:cytoplasm"/>
    <property type="evidence" value="ECO:0007669"/>
    <property type="project" value="UniProtKB-SubCell"/>
</dbReference>
<dbReference type="Gene3D" id="2.30.30.190">
    <property type="entry name" value="CAP Gly-rich-like domain"/>
    <property type="match status" value="1"/>
</dbReference>
<dbReference type="SUPFAM" id="SSF52058">
    <property type="entry name" value="L domain-like"/>
    <property type="match status" value="1"/>
</dbReference>
<dbReference type="InterPro" id="IPR036859">
    <property type="entry name" value="CAP-Gly_dom_sf"/>
</dbReference>
<evidence type="ECO:0000256" key="7">
    <source>
        <dbReference type="ARBA" id="ARBA00026055"/>
    </source>
</evidence>
<comment type="similarity">
    <text evidence="2">Belongs to the TBCE family.</text>
</comment>
<accession>A0AA38GJW6</accession>
<evidence type="ECO:0000256" key="4">
    <source>
        <dbReference type="ARBA" id="ARBA00022614"/>
    </source>
</evidence>
<dbReference type="AlphaFoldDB" id="A0AA38GJW6"/>
<keyword evidence="6" id="KW-0143">Chaperone</keyword>
<evidence type="ECO:0000256" key="3">
    <source>
        <dbReference type="ARBA" id="ARBA00022490"/>
    </source>
</evidence>
<dbReference type="InterPro" id="IPR000938">
    <property type="entry name" value="CAP-Gly_domain"/>
</dbReference>
<feature type="domain" description="CAP-Gly" evidence="8">
    <location>
        <begin position="47"/>
        <end position="90"/>
    </location>
</feature>
<evidence type="ECO:0000313" key="10">
    <source>
        <dbReference type="Proteomes" id="UP000824469"/>
    </source>
</evidence>
<dbReference type="SUPFAM" id="SSF54236">
    <property type="entry name" value="Ubiquitin-like"/>
    <property type="match status" value="1"/>
</dbReference>
<dbReference type="Proteomes" id="UP000824469">
    <property type="component" value="Unassembled WGS sequence"/>
</dbReference>
<evidence type="ECO:0000256" key="2">
    <source>
        <dbReference type="ARBA" id="ARBA00006286"/>
    </source>
</evidence>
<dbReference type="EMBL" id="JAHRHJ020000003">
    <property type="protein sequence ID" value="KAH9323023.1"/>
    <property type="molecule type" value="Genomic_DNA"/>
</dbReference>
<dbReference type="InterPro" id="IPR044079">
    <property type="entry name" value="Ubl_TBCE"/>
</dbReference>
<dbReference type="Gene3D" id="3.10.20.90">
    <property type="entry name" value="Phosphatidylinositol 3-kinase Catalytic Subunit, Chain A, domain 1"/>
    <property type="match status" value="1"/>
</dbReference>
<protein>
    <recommendedName>
        <fullName evidence="8">CAP-Gly domain-containing protein</fullName>
    </recommendedName>
</protein>
<dbReference type="OMA" id="SEESHMF"/>
<gene>
    <name evidence="9" type="ORF">KI387_017662</name>
</gene>
<dbReference type="PANTHER" id="PTHR22710">
    <property type="entry name" value="X-RAY RADIATION RESISTANCE ASSOCIATED PROTEIN 1 XRRA1"/>
    <property type="match status" value="1"/>
</dbReference>
<keyword evidence="3" id="KW-0963">Cytoplasm</keyword>
<evidence type="ECO:0000256" key="1">
    <source>
        <dbReference type="ARBA" id="ARBA00004496"/>
    </source>
</evidence>
<keyword evidence="5" id="KW-0677">Repeat</keyword>
<dbReference type="CDD" id="cd17044">
    <property type="entry name" value="Ubl_TBCE"/>
    <property type="match status" value="1"/>
</dbReference>
<dbReference type="Gene3D" id="3.80.10.10">
    <property type="entry name" value="Ribonuclease Inhibitor"/>
    <property type="match status" value="4"/>
</dbReference>
<keyword evidence="10" id="KW-1185">Reference proteome</keyword>
<dbReference type="FunFam" id="3.80.10.10:FF:000846">
    <property type="entry name" value="Predicted protein"/>
    <property type="match status" value="1"/>
</dbReference>
<dbReference type="InterPro" id="IPR001611">
    <property type="entry name" value="Leu-rich_rpt"/>
</dbReference>
<dbReference type="Pfam" id="PF01302">
    <property type="entry name" value="CAP_GLY"/>
    <property type="match status" value="1"/>
</dbReference>
<dbReference type="FunFam" id="2.30.30.190:FF:000016">
    <property type="entry name" value="Tubulin-folding cofactor E"/>
    <property type="match status" value="1"/>
</dbReference>
<organism evidence="9 10">
    <name type="scientific">Taxus chinensis</name>
    <name type="common">Chinese yew</name>
    <name type="synonym">Taxus wallichiana var. chinensis</name>
    <dbReference type="NCBI Taxonomy" id="29808"/>
    <lineage>
        <taxon>Eukaryota</taxon>
        <taxon>Viridiplantae</taxon>
        <taxon>Streptophyta</taxon>
        <taxon>Embryophyta</taxon>
        <taxon>Tracheophyta</taxon>
        <taxon>Spermatophyta</taxon>
        <taxon>Pinopsida</taxon>
        <taxon>Pinidae</taxon>
        <taxon>Conifers II</taxon>
        <taxon>Cupressales</taxon>
        <taxon>Taxaceae</taxon>
        <taxon>Taxus</taxon>
    </lineage>
</organism>
<evidence type="ECO:0000256" key="6">
    <source>
        <dbReference type="ARBA" id="ARBA00023186"/>
    </source>
</evidence>
<dbReference type="GO" id="GO:0005634">
    <property type="term" value="C:nucleus"/>
    <property type="evidence" value="ECO:0007669"/>
    <property type="project" value="TreeGrafter"/>
</dbReference>
<name>A0AA38GJW6_TAXCH</name>
<sequence length="571" mass="63602">MEASELQVNTTINKMAEANLEAGFEVGQRVQSLEKGPKKIGAVKYLGPVQGYEGIWAGVDWDDGEGRHSGIVNGVRYFDAAGEKSASFVRLHSLSKGITFLEALLRRYKGDSISKEEQDEMYVLSSSQKRVSIELVGVTEIQERQMHLENLLHVSLEYTGVSSPGSIQEISGLLPQLEELDLRGNLLPDLQALGLVCEQLPALRVLDLSDSRMKIRSDLLPMFSNLRTLVLNNCGIAWEQVEKLKESLPTIEELHLGGNKLRTIEPSVEESSFGSVSSPSTFVQGFDSLRLLSLEGNEIESWEEIVKLSHLARLEQLHLNKNMIKHVFYPQYPILDHSSLNRIESPNVLHKPFKNLRCLLLGGNKIEDWASLDALNNFPSLMEVRLSDNPISDPTKGGASRYILIARLSKIVMLNGSEVKLRERKDSEIRYLRLVMTTRQGKSQEEILQQHPRFSELKALHDVPDENLQVGVTGPQKMVAGLILTTLTYVGISHGEKAPITKKLPATTTVGKLKMLCEGFFKLKPTKQRLFLKEEDAPIPTPLNDDMETLVDLGIGANGGSILVDEIDNKL</sequence>
<dbReference type="SUPFAM" id="SSF74924">
    <property type="entry name" value="Cap-Gly domain"/>
    <property type="match status" value="1"/>
</dbReference>